<organism evidence="1">
    <name type="scientific">marine metagenome</name>
    <dbReference type="NCBI Taxonomy" id="408172"/>
    <lineage>
        <taxon>unclassified sequences</taxon>
        <taxon>metagenomes</taxon>
        <taxon>ecological metagenomes</taxon>
    </lineage>
</organism>
<gene>
    <name evidence="1" type="ORF">METZ01_LOCUS392940</name>
</gene>
<sequence length="22" mass="2771">MVELTKLEYNNIIEYLSEYYNE</sequence>
<protein>
    <submittedName>
        <fullName evidence="1">Uncharacterized protein</fullName>
    </submittedName>
</protein>
<proteinExistence type="predicted"/>
<dbReference type="EMBL" id="UINC01148285">
    <property type="protein sequence ID" value="SVD40086.1"/>
    <property type="molecule type" value="Genomic_DNA"/>
</dbReference>
<name>A0A382V0L0_9ZZZZ</name>
<accession>A0A382V0L0</accession>
<dbReference type="AlphaFoldDB" id="A0A382V0L0"/>
<evidence type="ECO:0000313" key="1">
    <source>
        <dbReference type="EMBL" id="SVD40086.1"/>
    </source>
</evidence>
<reference evidence="1" key="1">
    <citation type="submission" date="2018-05" db="EMBL/GenBank/DDBJ databases">
        <authorList>
            <person name="Lanie J.A."/>
            <person name="Ng W.-L."/>
            <person name="Kazmierczak K.M."/>
            <person name="Andrzejewski T.M."/>
            <person name="Davidsen T.M."/>
            <person name="Wayne K.J."/>
            <person name="Tettelin H."/>
            <person name="Glass J.I."/>
            <person name="Rusch D."/>
            <person name="Podicherti R."/>
            <person name="Tsui H.-C.T."/>
            <person name="Winkler M.E."/>
        </authorList>
    </citation>
    <scope>NUCLEOTIDE SEQUENCE</scope>
</reference>